<dbReference type="InParanoid" id="A0A1U7ZFY0"/>
<gene>
    <name evidence="10" type="primary">LOC104594156</name>
</gene>
<sequence>MNQLNPLASTLTTYITSLPLSTLLTFFASVATFSLLPIIFRRRNWRNAPPGPIGWPLMGYLPYLTERLHEDLYHLAKTHGPLFSLRMGQKPAIVVSSPDITREILKHQDATFSSRTITEAVRCVTYDATSLVFVPYGARWRLLRKILTTEIFSSRAMELFQPTRKQQVRGLLKTLYGAWKSNTPANIADSTFVVSANLISNLVCSKSLFDNTKEGRELKEMVWEILEVVGAPNLADLIPLLKVLDPQGLKRRVWKVVKKFDDFFEKLIGERLEDRKKGVKTNENGRLDMLDVFLDYRSEKKDDELKQFSRVDIKGMLSDMFVAGTDTSSSTVEWGMTEILKRPEIYKKILAEIDEVVGKERFVEETDIPKLTYFQAAVKEVFRLHPGVPLLIPRRTNEATEVCGYHVPKHAIVFVNVWGMARDPKVWTEPYEFRPDRFLGSDKDVKGQDFDVLPFGTGRRSCVGMPLGHRMVHYSLASLLHAFEWDFPADILEDMTEKVGITLQKAKGLIGVPKPRLSESVFQ</sequence>
<evidence type="ECO:0000256" key="7">
    <source>
        <dbReference type="RuleBase" id="RU000461"/>
    </source>
</evidence>
<keyword evidence="9" id="KW-1185">Reference proteome</keyword>
<evidence type="ECO:0000313" key="10">
    <source>
        <dbReference type="RefSeq" id="XP_010252632.1"/>
    </source>
</evidence>
<dbReference type="Gene3D" id="1.10.630.10">
    <property type="entry name" value="Cytochrome P450"/>
    <property type="match status" value="1"/>
</dbReference>
<dbReference type="RefSeq" id="XP_010252632.1">
    <property type="nucleotide sequence ID" value="XM_010254330.2"/>
</dbReference>
<dbReference type="KEGG" id="nnu:104594156"/>
<keyword evidence="8" id="KW-0472">Membrane</keyword>
<feature type="transmembrane region" description="Helical" evidence="8">
    <location>
        <begin position="20"/>
        <end position="40"/>
    </location>
</feature>
<dbReference type="eggNOG" id="KOG0156">
    <property type="taxonomic scope" value="Eukaryota"/>
</dbReference>
<dbReference type="GO" id="GO:0005506">
    <property type="term" value="F:iron ion binding"/>
    <property type="evidence" value="ECO:0007669"/>
    <property type="project" value="InterPro"/>
</dbReference>
<keyword evidence="3 6" id="KW-0479">Metal-binding</keyword>
<evidence type="ECO:0000313" key="9">
    <source>
        <dbReference type="Proteomes" id="UP000189703"/>
    </source>
</evidence>
<keyword evidence="2 6" id="KW-0349">Heme</keyword>
<dbReference type="PANTHER" id="PTHR47950:SF41">
    <property type="entry name" value="(S)-N-METHYLCOCLAURINE 3'-HYDROXYLASE ISOZYME 2-RELATED"/>
    <property type="match status" value="1"/>
</dbReference>
<keyword evidence="7" id="KW-0503">Monooxygenase</keyword>
<dbReference type="FunFam" id="1.10.630.10:FF:000026">
    <property type="entry name" value="Cytochrome P450 82C4"/>
    <property type="match status" value="1"/>
</dbReference>
<evidence type="ECO:0000256" key="3">
    <source>
        <dbReference type="ARBA" id="ARBA00022723"/>
    </source>
</evidence>
<keyword evidence="8" id="KW-1133">Transmembrane helix</keyword>
<dbReference type="GO" id="GO:0004497">
    <property type="term" value="F:monooxygenase activity"/>
    <property type="evidence" value="ECO:0007669"/>
    <property type="project" value="UniProtKB-KW"/>
</dbReference>
<dbReference type="PANTHER" id="PTHR47950">
    <property type="entry name" value="CYTOCHROME P450, FAMILY 76, SUBFAMILY C, POLYPEPTIDE 5-RELATED"/>
    <property type="match status" value="1"/>
</dbReference>
<evidence type="ECO:0000256" key="2">
    <source>
        <dbReference type="ARBA" id="ARBA00022617"/>
    </source>
</evidence>
<dbReference type="SUPFAM" id="SSF48264">
    <property type="entry name" value="Cytochrome P450"/>
    <property type="match status" value="1"/>
</dbReference>
<evidence type="ECO:0000256" key="5">
    <source>
        <dbReference type="ARBA" id="ARBA00023004"/>
    </source>
</evidence>
<feature type="binding site" description="axial binding residue" evidence="6">
    <location>
        <position position="462"/>
    </location>
    <ligand>
        <name>heme</name>
        <dbReference type="ChEBI" id="CHEBI:30413"/>
    </ligand>
    <ligandPart>
        <name>Fe</name>
        <dbReference type="ChEBI" id="CHEBI:18248"/>
    </ligandPart>
</feature>
<dbReference type="PROSITE" id="PS00086">
    <property type="entry name" value="CYTOCHROME_P450"/>
    <property type="match status" value="1"/>
</dbReference>
<keyword evidence="5 6" id="KW-0408">Iron</keyword>
<accession>A0A1U7ZFY0</accession>
<dbReference type="OMA" id="YHVPKHA"/>
<reference evidence="10" key="1">
    <citation type="submission" date="2025-08" db="UniProtKB">
        <authorList>
            <consortium name="RefSeq"/>
        </authorList>
    </citation>
    <scope>IDENTIFICATION</scope>
</reference>
<dbReference type="PRINTS" id="PR00463">
    <property type="entry name" value="EP450I"/>
</dbReference>
<comment type="similarity">
    <text evidence="1 7">Belongs to the cytochrome P450 family.</text>
</comment>
<dbReference type="PRINTS" id="PR00385">
    <property type="entry name" value="P450"/>
</dbReference>
<dbReference type="InterPro" id="IPR017972">
    <property type="entry name" value="Cyt_P450_CS"/>
</dbReference>
<evidence type="ECO:0000256" key="8">
    <source>
        <dbReference type="SAM" id="Phobius"/>
    </source>
</evidence>
<evidence type="ECO:0000256" key="6">
    <source>
        <dbReference type="PIRSR" id="PIRSR602401-1"/>
    </source>
</evidence>
<dbReference type="GO" id="GO:0020037">
    <property type="term" value="F:heme binding"/>
    <property type="evidence" value="ECO:0007669"/>
    <property type="project" value="InterPro"/>
</dbReference>
<dbReference type="AlphaFoldDB" id="A0A1U7ZFY0"/>
<keyword evidence="8" id="KW-0812">Transmembrane</keyword>
<dbReference type="OrthoDB" id="2789670at2759"/>
<keyword evidence="4 7" id="KW-0560">Oxidoreductase</keyword>
<dbReference type="GeneID" id="104594156"/>
<dbReference type="STRING" id="4432.A0A1U7ZFY0"/>
<organism evidence="9 10">
    <name type="scientific">Nelumbo nucifera</name>
    <name type="common">Sacred lotus</name>
    <dbReference type="NCBI Taxonomy" id="4432"/>
    <lineage>
        <taxon>Eukaryota</taxon>
        <taxon>Viridiplantae</taxon>
        <taxon>Streptophyta</taxon>
        <taxon>Embryophyta</taxon>
        <taxon>Tracheophyta</taxon>
        <taxon>Spermatophyta</taxon>
        <taxon>Magnoliopsida</taxon>
        <taxon>Proteales</taxon>
        <taxon>Nelumbonaceae</taxon>
        <taxon>Nelumbo</taxon>
    </lineage>
</organism>
<dbReference type="Proteomes" id="UP000189703">
    <property type="component" value="Unplaced"/>
</dbReference>
<dbReference type="GO" id="GO:0016705">
    <property type="term" value="F:oxidoreductase activity, acting on paired donors, with incorporation or reduction of molecular oxygen"/>
    <property type="evidence" value="ECO:0007669"/>
    <property type="project" value="InterPro"/>
</dbReference>
<proteinExistence type="inferred from homology"/>
<dbReference type="InterPro" id="IPR036396">
    <property type="entry name" value="Cyt_P450_sf"/>
</dbReference>
<dbReference type="InterPro" id="IPR001128">
    <property type="entry name" value="Cyt_P450"/>
</dbReference>
<dbReference type="Pfam" id="PF00067">
    <property type="entry name" value="p450"/>
    <property type="match status" value="1"/>
</dbReference>
<comment type="cofactor">
    <cofactor evidence="6">
        <name>heme</name>
        <dbReference type="ChEBI" id="CHEBI:30413"/>
    </cofactor>
</comment>
<name>A0A1U7ZFY0_NELNU</name>
<protein>
    <submittedName>
        <fullName evidence="10">Geraniol 8-hydroxylase-like</fullName>
    </submittedName>
</protein>
<dbReference type="InterPro" id="IPR002401">
    <property type="entry name" value="Cyt_P450_E_grp-I"/>
</dbReference>
<evidence type="ECO:0000256" key="4">
    <source>
        <dbReference type="ARBA" id="ARBA00023002"/>
    </source>
</evidence>
<evidence type="ECO:0000256" key="1">
    <source>
        <dbReference type="ARBA" id="ARBA00010617"/>
    </source>
</evidence>
<dbReference type="CDD" id="cd11073">
    <property type="entry name" value="CYP76-like"/>
    <property type="match status" value="1"/>
</dbReference>